<dbReference type="InterPro" id="IPR040256">
    <property type="entry name" value="At4g02000-like"/>
</dbReference>
<comment type="caution">
    <text evidence="2">The sequence shown here is derived from an EMBL/GenBank/DDBJ whole genome shotgun (WGS) entry which is preliminary data.</text>
</comment>
<evidence type="ECO:0000256" key="1">
    <source>
        <dbReference type="SAM" id="MobiDB-lite"/>
    </source>
</evidence>
<accession>A0A6L2K5B1</accession>
<name>A0A6L2K5B1_TANCI</name>
<feature type="compositionally biased region" description="Polar residues" evidence="1">
    <location>
        <begin position="15"/>
        <end position="29"/>
    </location>
</feature>
<organism evidence="2">
    <name type="scientific">Tanacetum cinerariifolium</name>
    <name type="common">Dalmatian daisy</name>
    <name type="synonym">Chrysanthemum cinerariifolium</name>
    <dbReference type="NCBI Taxonomy" id="118510"/>
    <lineage>
        <taxon>Eukaryota</taxon>
        <taxon>Viridiplantae</taxon>
        <taxon>Streptophyta</taxon>
        <taxon>Embryophyta</taxon>
        <taxon>Tracheophyta</taxon>
        <taxon>Spermatophyta</taxon>
        <taxon>Magnoliopsida</taxon>
        <taxon>eudicotyledons</taxon>
        <taxon>Gunneridae</taxon>
        <taxon>Pentapetalae</taxon>
        <taxon>asterids</taxon>
        <taxon>campanulids</taxon>
        <taxon>Asterales</taxon>
        <taxon>Asteraceae</taxon>
        <taxon>Asteroideae</taxon>
        <taxon>Anthemideae</taxon>
        <taxon>Anthemidinae</taxon>
        <taxon>Tanacetum</taxon>
    </lineage>
</organism>
<dbReference type="PANTHER" id="PTHR31286:SF99">
    <property type="entry name" value="DUF4283 DOMAIN-CONTAINING PROTEIN"/>
    <property type="match status" value="1"/>
</dbReference>
<feature type="region of interest" description="Disordered" evidence="1">
    <location>
        <begin position="1"/>
        <end position="29"/>
    </location>
</feature>
<reference evidence="2" key="1">
    <citation type="journal article" date="2019" name="Sci. Rep.">
        <title>Draft genome of Tanacetum cinerariifolium, the natural source of mosquito coil.</title>
        <authorList>
            <person name="Yamashiro T."/>
            <person name="Shiraishi A."/>
            <person name="Satake H."/>
            <person name="Nakayama K."/>
        </authorList>
    </citation>
    <scope>NUCLEOTIDE SEQUENCE</scope>
</reference>
<proteinExistence type="predicted"/>
<dbReference type="PANTHER" id="PTHR31286">
    <property type="entry name" value="GLYCINE-RICH CELL WALL STRUCTURAL PROTEIN 1.8-LIKE"/>
    <property type="match status" value="1"/>
</dbReference>
<dbReference type="AlphaFoldDB" id="A0A6L2K5B1"/>
<sequence>MKNGDEKVGNDHVNESLSSHASKLSPTSSTKANLQKLKANVPNDVDYHIWLPLALVHEEKYGIENVTMVKGFFFFKFSSIEGVEFVIHNGPLMSRGIPNFLNKWSPFMIILKKDLWHVPFWVKFHDVPLVAYTSDGLSLIAMKISTPLTLDSYANFMCLESWGRSSYARILIEINACNDFSDHLVMDVQNLEGSFYMKETIRIEYEWEPPRCSTCLIFGHSPVDCPKASKAAPTRVEVATSSMATTSGMQEEIQSSIPIVDKINVLGKQKCKLMLVDDDEKPLEKVDYPVNLGSDDEVEQLKMK</sequence>
<evidence type="ECO:0000313" key="2">
    <source>
        <dbReference type="EMBL" id="GEU43972.1"/>
    </source>
</evidence>
<feature type="compositionally biased region" description="Basic and acidic residues" evidence="1">
    <location>
        <begin position="1"/>
        <end position="14"/>
    </location>
</feature>
<gene>
    <name evidence="2" type="ORF">Tci_015950</name>
</gene>
<protein>
    <submittedName>
        <fullName evidence="2">Uncharacterized protein</fullName>
    </submittedName>
</protein>
<dbReference type="EMBL" id="BKCJ010001780">
    <property type="protein sequence ID" value="GEU43972.1"/>
    <property type="molecule type" value="Genomic_DNA"/>
</dbReference>